<feature type="region of interest" description="Disordered" evidence="1">
    <location>
        <begin position="254"/>
        <end position="320"/>
    </location>
</feature>
<evidence type="ECO:0000313" key="2">
    <source>
        <dbReference type="EMBL" id="KIJ62823.1"/>
    </source>
</evidence>
<feature type="compositionally biased region" description="Low complexity" evidence="1">
    <location>
        <begin position="265"/>
        <end position="275"/>
    </location>
</feature>
<organism evidence="2 3">
    <name type="scientific">Hydnomerulius pinastri MD-312</name>
    <dbReference type="NCBI Taxonomy" id="994086"/>
    <lineage>
        <taxon>Eukaryota</taxon>
        <taxon>Fungi</taxon>
        <taxon>Dikarya</taxon>
        <taxon>Basidiomycota</taxon>
        <taxon>Agaricomycotina</taxon>
        <taxon>Agaricomycetes</taxon>
        <taxon>Agaricomycetidae</taxon>
        <taxon>Boletales</taxon>
        <taxon>Boletales incertae sedis</taxon>
        <taxon>Leucogyrophana</taxon>
    </lineage>
</organism>
<name>A0A0C9W6Z6_9AGAM</name>
<protein>
    <submittedName>
        <fullName evidence="2">Unplaced genomic scaffold scaffold_19, whole genome shotgun sequence</fullName>
    </submittedName>
</protein>
<gene>
    <name evidence="2" type="ORF">HYDPIDRAFT_29972</name>
</gene>
<dbReference type="AlphaFoldDB" id="A0A0C9W6Z6"/>
<feature type="compositionally biased region" description="Polar residues" evidence="1">
    <location>
        <begin position="281"/>
        <end position="294"/>
    </location>
</feature>
<reference evidence="2 3" key="1">
    <citation type="submission" date="2014-04" db="EMBL/GenBank/DDBJ databases">
        <title>Evolutionary Origins and Diversification of the Mycorrhizal Mutualists.</title>
        <authorList>
            <consortium name="DOE Joint Genome Institute"/>
            <consortium name="Mycorrhizal Genomics Consortium"/>
            <person name="Kohler A."/>
            <person name="Kuo A."/>
            <person name="Nagy L.G."/>
            <person name="Floudas D."/>
            <person name="Copeland A."/>
            <person name="Barry K.W."/>
            <person name="Cichocki N."/>
            <person name="Veneault-Fourrey C."/>
            <person name="LaButti K."/>
            <person name="Lindquist E.A."/>
            <person name="Lipzen A."/>
            <person name="Lundell T."/>
            <person name="Morin E."/>
            <person name="Murat C."/>
            <person name="Riley R."/>
            <person name="Ohm R."/>
            <person name="Sun H."/>
            <person name="Tunlid A."/>
            <person name="Henrissat B."/>
            <person name="Grigoriev I.V."/>
            <person name="Hibbett D.S."/>
            <person name="Martin F."/>
        </authorList>
    </citation>
    <scope>NUCLEOTIDE SEQUENCE [LARGE SCALE GENOMIC DNA]</scope>
    <source>
        <strain evidence="2 3">MD-312</strain>
    </source>
</reference>
<evidence type="ECO:0000313" key="3">
    <source>
        <dbReference type="Proteomes" id="UP000053820"/>
    </source>
</evidence>
<proteinExistence type="predicted"/>
<feature type="region of interest" description="Disordered" evidence="1">
    <location>
        <begin position="66"/>
        <end position="89"/>
    </location>
</feature>
<keyword evidence="3" id="KW-1185">Reference proteome</keyword>
<evidence type="ECO:0000256" key="1">
    <source>
        <dbReference type="SAM" id="MobiDB-lite"/>
    </source>
</evidence>
<dbReference type="HOGENOM" id="CLU_868953_0_0_1"/>
<dbReference type="Proteomes" id="UP000053820">
    <property type="component" value="Unassembled WGS sequence"/>
</dbReference>
<feature type="region of interest" description="Disordered" evidence="1">
    <location>
        <begin position="186"/>
        <end position="216"/>
    </location>
</feature>
<sequence length="320" mass="34238">MVPFMITADAYALPPASRMIAIRPRAQTPDTPSPVHHGSMPPLFLVPLAPPDRCYLAPVSSPKDYPYSEPWPSDDDHGKPRKPASSPLKMSFGSEAAFPEHMVHAWESSGESNAVQIWTSTPHKSNAMPGAFPGPFGNDLFAELSLEDTPYGPARNSYYVSFFDDASSTSSASNLFDFSACAESPTTMDNAENTEPEASKTLSKHPGTGATQHKIQPPVPEVFIWRRHGARVPGKSRSHSTEWYNASAFVSSPVPTLSPPKAHTPLSPLMSPPSSKAGNRFSVSSASSGHTRSVSYPGISSHGRKEKASSVAAIEGLPLG</sequence>
<dbReference type="EMBL" id="KN839853">
    <property type="protein sequence ID" value="KIJ62823.1"/>
    <property type="molecule type" value="Genomic_DNA"/>
</dbReference>
<dbReference type="OrthoDB" id="2650136at2759"/>
<accession>A0A0C9W6Z6</accession>